<reference evidence="3" key="1">
    <citation type="submission" date="2021-02" db="EMBL/GenBank/DDBJ databases">
        <authorList>
            <person name="Dougan E. K."/>
            <person name="Rhodes N."/>
            <person name="Thang M."/>
            <person name="Chan C."/>
        </authorList>
    </citation>
    <scope>NUCLEOTIDE SEQUENCE</scope>
</reference>
<dbReference type="AlphaFoldDB" id="A0A812TDL2"/>
<dbReference type="PANTHER" id="PTHR33153:SF3">
    <property type="entry name" value="TRAFFICKING PROTEIN PARTICLE COMPLEX SUBUNIT 11 DOMAIN-CONTAINING PROTEIN"/>
    <property type="match status" value="1"/>
</dbReference>
<keyword evidence="1" id="KW-1133">Transmembrane helix</keyword>
<evidence type="ECO:0000256" key="1">
    <source>
        <dbReference type="SAM" id="Phobius"/>
    </source>
</evidence>
<gene>
    <name evidence="3" type="primary">cofG</name>
    <name evidence="3" type="ORF">SNEC2469_LOCUS14831</name>
</gene>
<proteinExistence type="predicted"/>
<dbReference type="Pfam" id="PF25273">
    <property type="entry name" value="DUF7869"/>
    <property type="match status" value="1"/>
</dbReference>
<evidence type="ECO:0000259" key="2">
    <source>
        <dbReference type="Pfam" id="PF25273"/>
    </source>
</evidence>
<sequence length="343" mass="39335">MEVTSRNVRGEILSYLQSVYDSTAETLPDVKDGTCEPDEDASVELLKDVATCDQDDYAVSLAKLQQVSAFKDSKKKTNQRKRSVTILRKDGEVRYLPPGSMKEYWEQLNCQRESQKPISFAFFWRVWYQEFAFMKFRSHSNHAVCSTCLRHKLLIRELSSHLLARKEQVKRYHGHLRDQYLDRMTYWSLRGESRLRGGASVTAIIDSMDQSKTCLPRGACMKSKELSNMQRPKMHLTAVIIHGFSIFLFLSEHDQAKNSSSMIEMMSYSLTMLSKHCLLKHLSVNIQSDNTVREMKNNPFAKWMGSLVSHGATLVLSPACCIFPLLTVDFFFALFSALILISL</sequence>
<keyword evidence="1" id="KW-0812">Transmembrane</keyword>
<protein>
    <submittedName>
        <fullName evidence="3">CofG protein</fullName>
    </submittedName>
</protein>
<feature type="transmembrane region" description="Helical" evidence="1">
    <location>
        <begin position="314"/>
        <end position="341"/>
    </location>
</feature>
<evidence type="ECO:0000313" key="3">
    <source>
        <dbReference type="EMBL" id="CAE7518779.1"/>
    </source>
</evidence>
<dbReference type="Proteomes" id="UP000601435">
    <property type="component" value="Unassembled WGS sequence"/>
</dbReference>
<dbReference type="EMBL" id="CAJNJA010023922">
    <property type="protein sequence ID" value="CAE7518779.1"/>
    <property type="molecule type" value="Genomic_DNA"/>
</dbReference>
<keyword evidence="1" id="KW-0472">Membrane</keyword>
<keyword evidence="4" id="KW-1185">Reference proteome</keyword>
<feature type="domain" description="DUF7869" evidence="2">
    <location>
        <begin position="224"/>
        <end position="310"/>
    </location>
</feature>
<dbReference type="PANTHER" id="PTHR33153">
    <property type="entry name" value="MYND-TYPE DOMAIN-CONTAINING PROTEIN"/>
    <property type="match status" value="1"/>
</dbReference>
<comment type="caution">
    <text evidence="3">The sequence shown here is derived from an EMBL/GenBank/DDBJ whole genome shotgun (WGS) entry which is preliminary data.</text>
</comment>
<name>A0A812TDL2_9DINO</name>
<dbReference type="InterPro" id="IPR057191">
    <property type="entry name" value="DUF7869"/>
</dbReference>
<organism evidence="3 4">
    <name type="scientific">Symbiodinium necroappetens</name>
    <dbReference type="NCBI Taxonomy" id="1628268"/>
    <lineage>
        <taxon>Eukaryota</taxon>
        <taxon>Sar</taxon>
        <taxon>Alveolata</taxon>
        <taxon>Dinophyceae</taxon>
        <taxon>Suessiales</taxon>
        <taxon>Symbiodiniaceae</taxon>
        <taxon>Symbiodinium</taxon>
    </lineage>
</organism>
<accession>A0A812TDL2</accession>
<evidence type="ECO:0000313" key="4">
    <source>
        <dbReference type="Proteomes" id="UP000601435"/>
    </source>
</evidence>
<dbReference type="OrthoDB" id="441938at2759"/>